<accession>A0A6V8R5Y5</accession>
<dbReference type="OrthoDB" id="416217at2759"/>
<proteinExistence type="predicted"/>
<comment type="caution">
    <text evidence="1">The sequence shown here is derived from an EMBL/GenBank/DDBJ whole genome shotgun (WGS) entry which is preliminary data.</text>
</comment>
<protein>
    <submittedName>
        <fullName evidence="1">Uncharacterized protein</fullName>
    </submittedName>
</protein>
<dbReference type="Proteomes" id="UP000517252">
    <property type="component" value="Unassembled WGS sequence"/>
</dbReference>
<organism evidence="1 2">
    <name type="scientific">Trichoderma asperellum</name>
    <name type="common">Filamentous fungus</name>
    <dbReference type="NCBI Taxonomy" id="101201"/>
    <lineage>
        <taxon>Eukaryota</taxon>
        <taxon>Fungi</taxon>
        <taxon>Dikarya</taxon>
        <taxon>Ascomycota</taxon>
        <taxon>Pezizomycotina</taxon>
        <taxon>Sordariomycetes</taxon>
        <taxon>Hypocreomycetidae</taxon>
        <taxon>Hypocreales</taxon>
        <taxon>Hypocreaceae</taxon>
        <taxon>Trichoderma</taxon>
    </lineage>
</organism>
<gene>
    <name evidence="1" type="ORF">TASIC1_0017006100</name>
</gene>
<sequence>MLPPCLTRYEDVKVPNRPALVDHGRFRQYQFLAHAILGLAAQHLTLFRGADYSIQALDLRVTAINGLNEALSQPCLTPTDADARYAAIIALTFQSGYMPDAMIEFIKMLRGWMFIQTKLVPDLEMSIFRNFTREAFTSSMKQHIARQPINKSMIALDDYLASLKIIRTLCQGTAEIKYLSALERLGRLASQSPIEGTFNYIVNKYTKIDLSQPF</sequence>
<name>A0A6V8R5Y5_TRIAP</name>
<reference evidence="1 2" key="1">
    <citation type="submission" date="2020-07" db="EMBL/GenBank/DDBJ databases">
        <title>Trichoderma asperellum IC-1 whole genome shotgun sequence.</title>
        <authorList>
            <person name="Kanamasa S."/>
            <person name="Takahashi H."/>
        </authorList>
    </citation>
    <scope>NUCLEOTIDE SEQUENCE [LARGE SCALE GENOMIC DNA]</scope>
    <source>
        <strain evidence="1 2">IC-1</strain>
    </source>
</reference>
<evidence type="ECO:0000313" key="1">
    <source>
        <dbReference type="EMBL" id="GFP60299.1"/>
    </source>
</evidence>
<evidence type="ECO:0000313" key="2">
    <source>
        <dbReference type="Proteomes" id="UP000517252"/>
    </source>
</evidence>
<dbReference type="EMBL" id="BLZH01000017">
    <property type="protein sequence ID" value="GFP60299.1"/>
    <property type="molecule type" value="Genomic_DNA"/>
</dbReference>
<dbReference type="AlphaFoldDB" id="A0A6V8R5Y5"/>